<gene>
    <name evidence="2" type="ORF">AVDCRST_MAG67-1600</name>
</gene>
<reference evidence="2" key="1">
    <citation type="submission" date="2020-02" db="EMBL/GenBank/DDBJ databases">
        <authorList>
            <person name="Meier V. D."/>
        </authorList>
    </citation>
    <scope>NUCLEOTIDE SEQUENCE</scope>
    <source>
        <strain evidence="2">AVDCRST_MAG67</strain>
    </source>
</reference>
<sequence>MDEGARMKIAYEAPEIADYGSIADHTFDNPGQGNKSATPMATDKFGEFSHPFTSP</sequence>
<protein>
    <submittedName>
        <fullName evidence="2">Uncharacterized protein</fullName>
    </submittedName>
</protein>
<proteinExistence type="predicted"/>
<feature type="region of interest" description="Disordered" evidence="1">
    <location>
        <begin position="23"/>
        <end position="55"/>
    </location>
</feature>
<dbReference type="AlphaFoldDB" id="A0A6J4SL92"/>
<feature type="compositionally biased region" description="Polar residues" evidence="1">
    <location>
        <begin position="29"/>
        <end position="39"/>
    </location>
</feature>
<name>A0A6J4SL92_9ACTN</name>
<organism evidence="2">
    <name type="scientific">uncultured Solirubrobacteraceae bacterium</name>
    <dbReference type="NCBI Taxonomy" id="1162706"/>
    <lineage>
        <taxon>Bacteria</taxon>
        <taxon>Bacillati</taxon>
        <taxon>Actinomycetota</taxon>
        <taxon>Thermoleophilia</taxon>
        <taxon>Solirubrobacterales</taxon>
        <taxon>Solirubrobacteraceae</taxon>
        <taxon>environmental samples</taxon>
    </lineage>
</organism>
<evidence type="ECO:0000313" key="2">
    <source>
        <dbReference type="EMBL" id="CAA9494710.1"/>
    </source>
</evidence>
<dbReference type="EMBL" id="CADCVQ010000070">
    <property type="protein sequence ID" value="CAA9494710.1"/>
    <property type="molecule type" value="Genomic_DNA"/>
</dbReference>
<accession>A0A6J4SL92</accession>
<evidence type="ECO:0000256" key="1">
    <source>
        <dbReference type="SAM" id="MobiDB-lite"/>
    </source>
</evidence>